<accession>A0A151GH34</accession>
<sequence length="207" mass="22721">MKLPLTFSADPNTDVWKKPPSHDVFTAPYRSHSKDATAAFSSATITFTCTYTKQFDQAGILFIFHPPESTTTEPPAARKWIKAGIEFFDGSPRLSTVCCDAWADWSIAPLPASACLDDVVKGKESVTICVEKENGTTGTSMWVYCVDAKNPEAPTTKLPMREINWPFGEAASAGWELEVAAAIARPDKAGHDKLEASFSHFDVRWAE</sequence>
<protein>
    <submittedName>
        <fullName evidence="1">Uncharacterized protein</fullName>
    </submittedName>
</protein>
<dbReference type="RefSeq" id="XP_040655746.1">
    <property type="nucleotide sequence ID" value="XM_040800713.1"/>
</dbReference>
<comment type="caution">
    <text evidence="1">The sequence shown here is derived from an EMBL/GenBank/DDBJ whole genome shotgun (WGS) entry which is preliminary data.</text>
</comment>
<dbReference type="GeneID" id="63716037"/>
<keyword evidence="2" id="KW-1185">Reference proteome</keyword>
<proteinExistence type="predicted"/>
<evidence type="ECO:0000313" key="1">
    <source>
        <dbReference type="EMBL" id="KYK56394.1"/>
    </source>
</evidence>
<dbReference type="AlphaFoldDB" id="A0A151GH34"/>
<dbReference type="PANTHER" id="PTHR35332">
    <property type="entry name" value="REGULATION OF ENOLASE PROTEIN 1"/>
    <property type="match status" value="1"/>
</dbReference>
<dbReference type="Pfam" id="PF07081">
    <property type="entry name" value="DUF1349"/>
    <property type="match status" value="1"/>
</dbReference>
<dbReference type="Proteomes" id="UP000076580">
    <property type="component" value="Chromosome 02"/>
</dbReference>
<evidence type="ECO:0000313" key="2">
    <source>
        <dbReference type="Proteomes" id="UP000076580"/>
    </source>
</evidence>
<dbReference type="STRING" id="98403.A0A151GH34"/>
<dbReference type="EMBL" id="LAYC01000002">
    <property type="protein sequence ID" value="KYK56394.1"/>
    <property type="molecule type" value="Genomic_DNA"/>
</dbReference>
<dbReference type="Gene3D" id="2.60.120.200">
    <property type="match status" value="1"/>
</dbReference>
<name>A0A151GH34_DRECN</name>
<dbReference type="InParanoid" id="A0A151GH34"/>
<dbReference type="PANTHER" id="PTHR35332:SF2">
    <property type="entry name" value="REGULATION OF ENOLASE PROTEIN 1"/>
    <property type="match status" value="1"/>
</dbReference>
<reference evidence="1 2" key="1">
    <citation type="journal article" date="2016" name="Sci. Rep.">
        <title>Insights into Adaptations to a Near-Obligate Nematode Endoparasitic Lifestyle from the Finished Genome of Drechmeria coniospora.</title>
        <authorList>
            <person name="Zhang L."/>
            <person name="Zhou Z."/>
            <person name="Guo Q."/>
            <person name="Fokkens L."/>
            <person name="Miskei M."/>
            <person name="Pocsi I."/>
            <person name="Zhang W."/>
            <person name="Chen M."/>
            <person name="Wang L."/>
            <person name="Sun Y."/>
            <person name="Donzelli B.G."/>
            <person name="Gibson D.M."/>
            <person name="Nelson D.R."/>
            <person name="Luo J.G."/>
            <person name="Rep M."/>
            <person name="Liu H."/>
            <person name="Yang S."/>
            <person name="Wang J."/>
            <person name="Krasnoff S.B."/>
            <person name="Xu Y."/>
            <person name="Molnar I."/>
            <person name="Lin M."/>
        </authorList>
    </citation>
    <scope>NUCLEOTIDE SEQUENCE [LARGE SCALE GENOMIC DNA]</scope>
    <source>
        <strain evidence="1 2">ARSEF 6962</strain>
    </source>
</reference>
<gene>
    <name evidence="1" type="ORF">DCS_03394</name>
</gene>
<dbReference type="InterPro" id="IPR009784">
    <property type="entry name" value="DUF1349"/>
</dbReference>
<organism evidence="1 2">
    <name type="scientific">Drechmeria coniospora</name>
    <name type="common">Nematophagous fungus</name>
    <name type="synonym">Meria coniospora</name>
    <dbReference type="NCBI Taxonomy" id="98403"/>
    <lineage>
        <taxon>Eukaryota</taxon>
        <taxon>Fungi</taxon>
        <taxon>Dikarya</taxon>
        <taxon>Ascomycota</taxon>
        <taxon>Pezizomycotina</taxon>
        <taxon>Sordariomycetes</taxon>
        <taxon>Hypocreomycetidae</taxon>
        <taxon>Hypocreales</taxon>
        <taxon>Ophiocordycipitaceae</taxon>
        <taxon>Drechmeria</taxon>
    </lineage>
</organism>